<evidence type="ECO:0000313" key="2">
    <source>
        <dbReference type="EMBL" id="KYN05064.1"/>
    </source>
</evidence>
<gene>
    <name evidence="2" type="ORF">ALC62_04052</name>
</gene>
<accession>A0A195CY37</accession>
<evidence type="ECO:0000259" key="1">
    <source>
        <dbReference type="Pfam" id="PF17906"/>
    </source>
</evidence>
<feature type="domain" description="Mos1 transposase HTH" evidence="1">
    <location>
        <begin position="8"/>
        <end position="49"/>
    </location>
</feature>
<evidence type="ECO:0000313" key="3">
    <source>
        <dbReference type="Proteomes" id="UP000078542"/>
    </source>
</evidence>
<dbReference type="InterPro" id="IPR041426">
    <property type="entry name" value="Mos1_HTH"/>
</dbReference>
<organism evidence="2 3">
    <name type="scientific">Cyphomyrmex costatus</name>
    <dbReference type="NCBI Taxonomy" id="456900"/>
    <lineage>
        <taxon>Eukaryota</taxon>
        <taxon>Metazoa</taxon>
        <taxon>Ecdysozoa</taxon>
        <taxon>Arthropoda</taxon>
        <taxon>Hexapoda</taxon>
        <taxon>Insecta</taxon>
        <taxon>Pterygota</taxon>
        <taxon>Neoptera</taxon>
        <taxon>Endopterygota</taxon>
        <taxon>Hymenoptera</taxon>
        <taxon>Apocrita</taxon>
        <taxon>Aculeata</taxon>
        <taxon>Formicoidea</taxon>
        <taxon>Formicidae</taxon>
        <taxon>Myrmicinae</taxon>
        <taxon>Cyphomyrmex</taxon>
    </lineage>
</organism>
<dbReference type="AlphaFoldDB" id="A0A195CY37"/>
<name>A0A195CY37_9HYME</name>
<protein>
    <recommendedName>
        <fullName evidence="1">Mos1 transposase HTH domain-containing protein</fullName>
    </recommendedName>
</protein>
<sequence>MSSFVPTKEYLREILLHYFVQRKFAAEAHRILVETYGINHALSETCRDWAATMLVTVDTHTHPARPPTPAVLLSNHPYVIKHPRFAGAAPVSKSNPRKATCLSVSRREVCATIKTRVKILFTPRWFLSRGNPIARAARLVSHRFSLCRKQATRYLVSYRYNYVIFTCVIRLALANSLTGVNISRSNTSPKEFIDVNIMNYAMFKQNVFATSLREYSKGAFCSPSFSTDPVGCAIIFLDVYDFALMSAVDEAPVLSDRGTSLERAGT</sequence>
<proteinExistence type="predicted"/>
<dbReference type="STRING" id="456900.A0A195CY37"/>
<dbReference type="Gene3D" id="1.10.10.1450">
    <property type="match status" value="1"/>
</dbReference>
<keyword evidence="3" id="KW-1185">Reference proteome</keyword>
<dbReference type="Pfam" id="PF17906">
    <property type="entry name" value="HTH_48"/>
    <property type="match status" value="1"/>
</dbReference>
<reference evidence="2 3" key="1">
    <citation type="submission" date="2016-03" db="EMBL/GenBank/DDBJ databases">
        <title>Cyphomyrmex costatus WGS genome.</title>
        <authorList>
            <person name="Nygaard S."/>
            <person name="Hu H."/>
            <person name="Boomsma J."/>
            <person name="Zhang G."/>
        </authorList>
    </citation>
    <scope>NUCLEOTIDE SEQUENCE [LARGE SCALE GENOMIC DNA]</scope>
    <source>
        <strain evidence="2">MS0001</strain>
        <tissue evidence="2">Whole body</tissue>
    </source>
</reference>
<dbReference type="Proteomes" id="UP000078542">
    <property type="component" value="Unassembled WGS sequence"/>
</dbReference>
<dbReference type="EMBL" id="KQ977185">
    <property type="protein sequence ID" value="KYN05064.1"/>
    <property type="molecule type" value="Genomic_DNA"/>
</dbReference>